<dbReference type="RefSeq" id="WP_275247582.1">
    <property type="nucleotide sequence ID" value="NZ_BAABDX010000001.1"/>
</dbReference>
<sequence>MTTASDLDVLREAGPRQVPWLQVAEALHELEANSNRAPDGRTWIAYAAEASKLTDNQLRRFTRALEFLREVHAKDPRVGEGLRVLPFSHVEVLGKIWQLDQAKSLELIDSAGTVRYTYLDLLGKYRDLRSKGSGHASPIAAGKHAAKQFIDACRRILLETKELTAGNRYPHGQRTILRPIVGLGYTNPDYIIRDLSTPLAPQLDAIDCYFISGASQSDALRRKIPQVAFESTFFTHFWCLMPPSALAGNFISACNNLQLTNVGLVLIDVANGSCSTILEPDTSRSPIPDRRSQIFSSYGYKRLRSVQA</sequence>
<proteinExistence type="predicted"/>
<gene>
    <name evidence="1" type="ORF">AFIC_000460</name>
</gene>
<dbReference type="EMBL" id="CP113162">
    <property type="protein sequence ID" value="WEF52003.1"/>
    <property type="molecule type" value="Genomic_DNA"/>
</dbReference>
<evidence type="ECO:0000313" key="1">
    <source>
        <dbReference type="EMBL" id="WEF52003.1"/>
    </source>
</evidence>
<evidence type="ECO:0000313" key="2">
    <source>
        <dbReference type="Proteomes" id="UP001213907"/>
    </source>
</evidence>
<name>A0ABY8BPV9_AFICR</name>
<protein>
    <submittedName>
        <fullName evidence="1">Uncharacterized protein</fullName>
    </submittedName>
</protein>
<reference evidence="1 2" key="1">
    <citation type="submission" date="2022-11" db="EMBL/GenBank/DDBJ databases">
        <authorList>
            <person name="Siebert D."/>
            <person name="Busche T."/>
            <person name="Saydam E."/>
            <person name="Kalinowski J."/>
            <person name="Ruckert C."/>
            <person name="Blombach B."/>
        </authorList>
    </citation>
    <scope>NUCLEOTIDE SEQUENCE [LARGE SCALE GENOMIC DNA]</scope>
    <source>
        <strain evidence="1 2">DSM 1083</strain>
    </source>
</reference>
<dbReference type="Proteomes" id="UP001213907">
    <property type="component" value="Chromosome"/>
</dbReference>
<organism evidence="1 2">
    <name type="scientific">Afipia carboxydohydrogena</name>
    <name type="common">Pseudomonas carboxydohydrogena</name>
    <dbReference type="NCBI Taxonomy" id="290"/>
    <lineage>
        <taxon>Bacteria</taxon>
        <taxon>Pseudomonadati</taxon>
        <taxon>Pseudomonadota</taxon>
        <taxon>Alphaproteobacteria</taxon>
        <taxon>Hyphomicrobiales</taxon>
        <taxon>Nitrobacteraceae</taxon>
        <taxon>Afipia</taxon>
    </lineage>
</organism>
<accession>A0ABY8BPV9</accession>
<keyword evidence="2" id="KW-1185">Reference proteome</keyword>